<proteinExistence type="predicted"/>
<accession>A0A841KP70</accession>
<comment type="caution">
    <text evidence="1">The sequence shown here is derived from an EMBL/GenBank/DDBJ whole genome shotgun (WGS) entry which is preliminary data.</text>
</comment>
<keyword evidence="2" id="KW-1185">Reference proteome</keyword>
<dbReference type="EMBL" id="JACHEN010000005">
    <property type="protein sequence ID" value="MBB6215091.1"/>
    <property type="molecule type" value="Genomic_DNA"/>
</dbReference>
<organism evidence="1 2">
    <name type="scientific">Anaerosolibacter carboniphilus</name>
    <dbReference type="NCBI Taxonomy" id="1417629"/>
    <lineage>
        <taxon>Bacteria</taxon>
        <taxon>Bacillati</taxon>
        <taxon>Bacillota</taxon>
        <taxon>Clostridia</taxon>
        <taxon>Peptostreptococcales</taxon>
        <taxon>Thermotaleaceae</taxon>
        <taxon>Anaerosolibacter</taxon>
    </lineage>
</organism>
<gene>
    <name evidence="1" type="ORF">HNQ80_001180</name>
</gene>
<dbReference type="AlphaFoldDB" id="A0A841KP70"/>
<reference evidence="1 2" key="1">
    <citation type="submission" date="2020-08" db="EMBL/GenBank/DDBJ databases">
        <title>Genomic Encyclopedia of Type Strains, Phase IV (KMG-IV): sequencing the most valuable type-strain genomes for metagenomic binning, comparative biology and taxonomic classification.</title>
        <authorList>
            <person name="Goeker M."/>
        </authorList>
    </citation>
    <scope>NUCLEOTIDE SEQUENCE [LARGE SCALE GENOMIC DNA]</scope>
    <source>
        <strain evidence="1 2">DSM 103526</strain>
    </source>
</reference>
<sequence length="103" mass="12083">MRKVINKKAYDTEKAELVAEFYNGFSRSDFRYLYEGLYKTSKGNYFIHADGGPMSKYHERVGNSTTGLETIIPVDSEEAYEWLEEHNETESIEKYFSDMIQED</sequence>
<dbReference type="RefSeq" id="WP_184309071.1">
    <property type="nucleotide sequence ID" value="NZ_JACHEN010000005.1"/>
</dbReference>
<dbReference type="Proteomes" id="UP000579281">
    <property type="component" value="Unassembled WGS sequence"/>
</dbReference>
<evidence type="ECO:0000313" key="1">
    <source>
        <dbReference type="EMBL" id="MBB6215091.1"/>
    </source>
</evidence>
<protein>
    <submittedName>
        <fullName evidence="1">Uncharacterized protein</fullName>
    </submittedName>
</protein>
<name>A0A841KP70_9FIRM</name>
<evidence type="ECO:0000313" key="2">
    <source>
        <dbReference type="Proteomes" id="UP000579281"/>
    </source>
</evidence>